<protein>
    <submittedName>
        <fullName evidence="1">Uncharacterized protein ORF65</fullName>
    </submittedName>
</protein>
<organism evidence="1 2">
    <name type="scientific">Vibrio phage ICP1</name>
    <dbReference type="NCBI Taxonomy" id="979525"/>
    <lineage>
        <taxon>Viruses</taxon>
        <taxon>Duplodnaviria</taxon>
        <taxon>Heunggongvirae</taxon>
        <taxon>Uroviricota</taxon>
        <taxon>Caudoviricetes</taxon>
        <taxon>Mohonavirus</taxon>
        <taxon>Mohonavirus ICP1</taxon>
    </lineage>
</organism>
<keyword evidence="2" id="KW-1185">Reference proteome</keyword>
<dbReference type="EMBL" id="HQ641347">
    <property type="protein sequence ID" value="ADX87881.1"/>
    <property type="molecule type" value="Genomic_DNA"/>
</dbReference>
<reference evidence="1 2" key="1">
    <citation type="journal article" date="2011" name="MBio">
        <title>Evidence of a dominant lineage of Vibrio cholerae-specific lytic bacteriophages shed by cholera patients over a 10-year period in Dhaka, Bangladesh.</title>
        <authorList>
            <person name="Seed K.D."/>
            <person name="Bodi K.L."/>
            <person name="Kropinski A.M."/>
            <person name="Ackermann H.W."/>
            <person name="Calderwood S.B."/>
            <person name="Qadri F."/>
            <person name="Camilli A."/>
        </authorList>
    </citation>
    <scope>NUCLEOTIDE SEQUENCE [LARGE SCALE GENOMIC DNA]</scope>
</reference>
<accession>F1D187</accession>
<dbReference type="RefSeq" id="YP_004251006.1">
    <property type="nucleotide sequence ID" value="NC_015157.1"/>
</dbReference>
<gene>
    <name evidence="1" type="primary">ORF65</name>
</gene>
<dbReference type="KEGG" id="vg:10228544"/>
<evidence type="ECO:0000313" key="2">
    <source>
        <dbReference type="Proteomes" id="UP000007502"/>
    </source>
</evidence>
<name>F1D187_9CAUD</name>
<sequence length="60" mass="7177">MTWVIRNTLNLYWTGNNHGCDVWKSRFTCGGCFNSKSYAEEQIKLYNLKDCEVVYIDYRE</sequence>
<proteinExistence type="predicted"/>
<dbReference type="GeneID" id="10228544"/>
<evidence type="ECO:0000313" key="1">
    <source>
        <dbReference type="EMBL" id="ADX87881.1"/>
    </source>
</evidence>
<dbReference type="Proteomes" id="UP000007502">
    <property type="component" value="Segment"/>
</dbReference>